<accession>A0A1X6MYL4</accession>
<sequence length="126" mass="13718">MGFAVPGNEASTHNAMSSRRAGVRLATSFNLAPDPARSPLPVCEPHAQTRHIGGRSMWRRRRPTSNAASRDGQGQWLQTGISRISYVFKRARPCSVSPPVAASFCKLSSASIVCLDRVPFPDMVRP</sequence>
<evidence type="ECO:0000313" key="2">
    <source>
        <dbReference type="EMBL" id="OSX61468.1"/>
    </source>
</evidence>
<gene>
    <name evidence="2" type="ORF">POSPLADRAFT_1040088</name>
</gene>
<dbReference type="GeneID" id="36322617"/>
<name>A0A1X6MYL4_9APHY</name>
<evidence type="ECO:0000256" key="1">
    <source>
        <dbReference type="SAM" id="MobiDB-lite"/>
    </source>
</evidence>
<proteinExistence type="predicted"/>
<dbReference type="AlphaFoldDB" id="A0A1X6MYL4"/>
<organism evidence="2 3">
    <name type="scientific">Postia placenta MAD-698-R-SB12</name>
    <dbReference type="NCBI Taxonomy" id="670580"/>
    <lineage>
        <taxon>Eukaryota</taxon>
        <taxon>Fungi</taxon>
        <taxon>Dikarya</taxon>
        <taxon>Basidiomycota</taxon>
        <taxon>Agaricomycotina</taxon>
        <taxon>Agaricomycetes</taxon>
        <taxon>Polyporales</taxon>
        <taxon>Adustoporiaceae</taxon>
        <taxon>Rhodonia</taxon>
    </lineage>
</organism>
<dbReference type="Proteomes" id="UP000194127">
    <property type="component" value="Unassembled WGS sequence"/>
</dbReference>
<evidence type="ECO:0000313" key="3">
    <source>
        <dbReference type="Proteomes" id="UP000194127"/>
    </source>
</evidence>
<feature type="region of interest" description="Disordered" evidence="1">
    <location>
        <begin position="37"/>
        <end position="74"/>
    </location>
</feature>
<feature type="compositionally biased region" description="Basic residues" evidence="1">
    <location>
        <begin position="48"/>
        <end position="63"/>
    </location>
</feature>
<reference evidence="2 3" key="1">
    <citation type="submission" date="2017-04" db="EMBL/GenBank/DDBJ databases">
        <title>Genome Sequence of the Model Brown-Rot Fungus Postia placenta SB12.</title>
        <authorList>
            <consortium name="DOE Joint Genome Institute"/>
            <person name="Gaskell J."/>
            <person name="Kersten P."/>
            <person name="Larrondo L.F."/>
            <person name="Canessa P."/>
            <person name="Martinez D."/>
            <person name="Hibbett D."/>
            <person name="Schmoll M."/>
            <person name="Kubicek C.P."/>
            <person name="Martinez A.T."/>
            <person name="Yadav J."/>
            <person name="Master E."/>
            <person name="Magnuson J.K."/>
            <person name="James T."/>
            <person name="Yaver D."/>
            <person name="Berka R."/>
            <person name="Labutti K."/>
            <person name="Lipzen A."/>
            <person name="Aerts A."/>
            <person name="Barry K."/>
            <person name="Henrissat B."/>
            <person name="Blanchette R."/>
            <person name="Grigoriev I."/>
            <person name="Cullen D."/>
        </authorList>
    </citation>
    <scope>NUCLEOTIDE SEQUENCE [LARGE SCALE GENOMIC DNA]</scope>
    <source>
        <strain evidence="2 3">MAD-698-R-SB12</strain>
    </source>
</reference>
<protein>
    <submittedName>
        <fullName evidence="2">Uncharacterized protein</fullName>
    </submittedName>
</protein>
<dbReference type="EMBL" id="KZ110598">
    <property type="protein sequence ID" value="OSX61468.1"/>
    <property type="molecule type" value="Genomic_DNA"/>
</dbReference>
<dbReference type="RefSeq" id="XP_024338262.1">
    <property type="nucleotide sequence ID" value="XM_024477667.1"/>
</dbReference>
<keyword evidence="3" id="KW-1185">Reference proteome</keyword>